<dbReference type="RefSeq" id="WP_079542328.1">
    <property type="nucleotide sequence ID" value="NZ_CP171111.1"/>
</dbReference>
<evidence type="ECO:0000313" key="2">
    <source>
        <dbReference type="EMBL" id="SAM72696.1"/>
    </source>
</evidence>
<keyword evidence="1" id="KW-0812">Transmembrane</keyword>
<feature type="transmembrane region" description="Helical" evidence="1">
    <location>
        <begin position="32"/>
        <end position="56"/>
    </location>
</feature>
<dbReference type="GO" id="GO:0005886">
    <property type="term" value="C:plasma membrane"/>
    <property type="evidence" value="ECO:0007669"/>
    <property type="project" value="TreeGrafter"/>
</dbReference>
<dbReference type="PANTHER" id="PTHR30092">
    <property type="entry name" value="INNER MEMBRANE PROTEIN CRED"/>
    <property type="match status" value="1"/>
</dbReference>
<feature type="transmembrane region" description="Helical" evidence="1">
    <location>
        <begin position="327"/>
        <end position="345"/>
    </location>
</feature>
<dbReference type="Proteomes" id="UP000190837">
    <property type="component" value="Unassembled WGS sequence"/>
</dbReference>
<feature type="transmembrane region" description="Helical" evidence="1">
    <location>
        <begin position="122"/>
        <end position="142"/>
    </location>
</feature>
<feature type="transmembrane region" description="Helical" evidence="1">
    <location>
        <begin position="299"/>
        <end position="320"/>
    </location>
</feature>
<dbReference type="InterPro" id="IPR010364">
    <property type="entry name" value="Uncharacterised_IM_CreD"/>
</dbReference>
<feature type="transmembrane region" description="Helical" evidence="1">
    <location>
        <begin position="351"/>
        <end position="370"/>
    </location>
</feature>
<organism evidence="2 3">
    <name type="scientific">Cardiobacterium hominis</name>
    <dbReference type="NCBI Taxonomy" id="2718"/>
    <lineage>
        <taxon>Bacteria</taxon>
        <taxon>Pseudomonadati</taxon>
        <taxon>Pseudomonadota</taxon>
        <taxon>Gammaproteobacteria</taxon>
        <taxon>Cardiobacteriales</taxon>
        <taxon>Cardiobacteriaceae</taxon>
        <taxon>Cardiobacterium</taxon>
    </lineage>
</organism>
<accession>A0A1C3H7I6</accession>
<name>A0A1C3H7I6_9GAMM</name>
<sequence>MQYRYRTTTALFPLVPPPPHPVYPRRAVIRRFTAGAVIVGIMLFMLIFIILASLPVGMPEPDATFCALIFASVCAIPIFVCGIMLAQLQCHRNLRGLVVAAIAGAITWCGIIFFSSSTFHFYDLYAALIFAAVFAFIALLLLPGRPPNSPSIHHRFKQPMVRRATLWAPKLRSLFMEKTTQKLVIIAVICAILLIALQLFDGLVRDRAHYAAIAQENVIAQVDHAEASATLGNRLDLYRLTERSSKYAVLFLLITFGGCFLFETLRGLRIHPVQYTLVGAAVCIFYLLLLSLGEYTGFTAAYLIAAFACNGLITGYLSAVLGGMRRAAVLGGLLVIAYAVLYLLLQTPRFTLLLGSLLLFAALAATMYGTRHFDWYDLKKREDLS</sequence>
<feature type="transmembrane region" description="Helical" evidence="1">
    <location>
        <begin position="275"/>
        <end position="293"/>
    </location>
</feature>
<dbReference type="PANTHER" id="PTHR30092:SF0">
    <property type="entry name" value="INNER MEMBRANE PROTEIN CRED"/>
    <property type="match status" value="1"/>
</dbReference>
<protein>
    <submittedName>
        <fullName evidence="2">Inner membrane protein CreD</fullName>
    </submittedName>
</protein>
<reference evidence="3" key="1">
    <citation type="submission" date="2016-04" db="EMBL/GenBank/DDBJ databases">
        <authorList>
            <person name="Tagini F."/>
        </authorList>
    </citation>
    <scope>NUCLEOTIDE SEQUENCE [LARGE SCALE GENOMIC DNA]</scope>
    <source>
        <strain evidence="3">CHUV0807</strain>
    </source>
</reference>
<keyword evidence="1" id="KW-0472">Membrane</keyword>
<dbReference type="Pfam" id="PF06123">
    <property type="entry name" value="CreD"/>
    <property type="match status" value="1"/>
</dbReference>
<feature type="transmembrane region" description="Helical" evidence="1">
    <location>
        <begin position="183"/>
        <end position="200"/>
    </location>
</feature>
<feature type="transmembrane region" description="Helical" evidence="1">
    <location>
        <begin position="97"/>
        <end position="116"/>
    </location>
</feature>
<feature type="transmembrane region" description="Helical" evidence="1">
    <location>
        <begin position="247"/>
        <end position="268"/>
    </location>
</feature>
<gene>
    <name evidence="2" type="ORF">CHUV0807_2507</name>
</gene>
<evidence type="ECO:0000313" key="3">
    <source>
        <dbReference type="Proteomes" id="UP000190837"/>
    </source>
</evidence>
<evidence type="ECO:0000256" key="1">
    <source>
        <dbReference type="SAM" id="Phobius"/>
    </source>
</evidence>
<dbReference type="EMBL" id="FKLO01000083">
    <property type="protein sequence ID" value="SAM72696.1"/>
    <property type="molecule type" value="Genomic_DNA"/>
</dbReference>
<proteinExistence type="predicted"/>
<keyword evidence="1" id="KW-1133">Transmembrane helix</keyword>
<feature type="transmembrane region" description="Helical" evidence="1">
    <location>
        <begin position="62"/>
        <end position="85"/>
    </location>
</feature>
<dbReference type="AlphaFoldDB" id="A0A1C3H7I6"/>